<keyword evidence="3" id="KW-1185">Reference proteome</keyword>
<proteinExistence type="predicted"/>
<dbReference type="Proteomes" id="UP001221898">
    <property type="component" value="Unassembled WGS sequence"/>
</dbReference>
<feature type="compositionally biased region" description="Polar residues" evidence="1">
    <location>
        <begin position="89"/>
        <end position="100"/>
    </location>
</feature>
<evidence type="ECO:0000313" key="3">
    <source>
        <dbReference type="Proteomes" id="UP001221898"/>
    </source>
</evidence>
<organism evidence="2 3">
    <name type="scientific">Aldrovandia affinis</name>
    <dbReference type="NCBI Taxonomy" id="143900"/>
    <lineage>
        <taxon>Eukaryota</taxon>
        <taxon>Metazoa</taxon>
        <taxon>Chordata</taxon>
        <taxon>Craniata</taxon>
        <taxon>Vertebrata</taxon>
        <taxon>Euteleostomi</taxon>
        <taxon>Actinopterygii</taxon>
        <taxon>Neopterygii</taxon>
        <taxon>Teleostei</taxon>
        <taxon>Notacanthiformes</taxon>
        <taxon>Halosauridae</taxon>
        <taxon>Aldrovandia</taxon>
    </lineage>
</organism>
<feature type="compositionally biased region" description="Basic and acidic residues" evidence="1">
    <location>
        <begin position="101"/>
        <end position="110"/>
    </location>
</feature>
<sequence length="175" mass="18721">MYAPLPGSWLLRGDGLASSLRLKPSLGSVRQPVLSNQSGRAARTGCVSGEPGATSDERSGICAHTERASRLLSRRNQRPSPASLIRTASRPSLPSPFSKQGSERKADLPSREQSASKPVDAGVFWEGEEEGSSLDHQAPSVWALSDEAKAITRQSRAKSRVRFGRCSAGHVSNVE</sequence>
<feature type="compositionally biased region" description="Basic and acidic residues" evidence="1">
    <location>
        <begin position="55"/>
        <end position="69"/>
    </location>
</feature>
<name>A0AAD7S765_9TELE</name>
<reference evidence="2" key="1">
    <citation type="journal article" date="2023" name="Science">
        <title>Genome structures resolve the early diversification of teleost fishes.</title>
        <authorList>
            <person name="Parey E."/>
            <person name="Louis A."/>
            <person name="Montfort J."/>
            <person name="Bouchez O."/>
            <person name="Roques C."/>
            <person name="Iampietro C."/>
            <person name="Lluch J."/>
            <person name="Castinel A."/>
            <person name="Donnadieu C."/>
            <person name="Desvignes T."/>
            <person name="Floi Bucao C."/>
            <person name="Jouanno E."/>
            <person name="Wen M."/>
            <person name="Mejri S."/>
            <person name="Dirks R."/>
            <person name="Jansen H."/>
            <person name="Henkel C."/>
            <person name="Chen W.J."/>
            <person name="Zahm M."/>
            <person name="Cabau C."/>
            <person name="Klopp C."/>
            <person name="Thompson A.W."/>
            <person name="Robinson-Rechavi M."/>
            <person name="Braasch I."/>
            <person name="Lecointre G."/>
            <person name="Bobe J."/>
            <person name="Postlethwait J.H."/>
            <person name="Berthelot C."/>
            <person name="Roest Crollius H."/>
            <person name="Guiguen Y."/>
        </authorList>
    </citation>
    <scope>NUCLEOTIDE SEQUENCE</scope>
    <source>
        <strain evidence="2">NC1722</strain>
    </source>
</reference>
<evidence type="ECO:0000313" key="2">
    <source>
        <dbReference type="EMBL" id="KAJ8396967.1"/>
    </source>
</evidence>
<evidence type="ECO:0000256" key="1">
    <source>
        <dbReference type="SAM" id="MobiDB-lite"/>
    </source>
</evidence>
<comment type="caution">
    <text evidence="2">The sequence shown here is derived from an EMBL/GenBank/DDBJ whole genome shotgun (WGS) entry which is preliminary data.</text>
</comment>
<accession>A0AAD7S765</accession>
<feature type="region of interest" description="Disordered" evidence="1">
    <location>
        <begin position="24"/>
        <end position="122"/>
    </location>
</feature>
<protein>
    <submittedName>
        <fullName evidence="2">Uncharacterized protein</fullName>
    </submittedName>
</protein>
<gene>
    <name evidence="2" type="ORF">AAFF_G00012900</name>
</gene>
<dbReference type="AlphaFoldDB" id="A0AAD7S765"/>
<dbReference type="EMBL" id="JAINUG010000102">
    <property type="protein sequence ID" value="KAJ8396967.1"/>
    <property type="molecule type" value="Genomic_DNA"/>
</dbReference>